<protein>
    <submittedName>
        <fullName evidence="1">Uncharacterized protein</fullName>
    </submittedName>
</protein>
<name>A0A892IFZ8_9BURK</name>
<dbReference type="Proteomes" id="UP000625568">
    <property type="component" value="Chromosome 2"/>
</dbReference>
<evidence type="ECO:0000313" key="2">
    <source>
        <dbReference type="Proteomes" id="UP000625568"/>
    </source>
</evidence>
<reference evidence="1 2" key="1">
    <citation type="submission" date="2021-02" db="EMBL/GenBank/DDBJ databases">
        <title>FDA dAtabase for Regulatory Grade micrObial Sequences (FDA-ARGOS): Supporting development and validation of Infectious Disease Dx tests.</title>
        <authorList>
            <person name="Minogue T."/>
            <person name="Wolcott M."/>
            <person name="Wasieloski L."/>
            <person name="Aguilar W."/>
            <person name="Moore D."/>
            <person name="Jaissle J."/>
            <person name="Tallon L."/>
            <person name="Sadzewicz L."/>
            <person name="Zhao X."/>
            <person name="Boylan J."/>
            <person name="Ott S."/>
            <person name="Bowen H."/>
            <person name="Vavikolanu K."/>
            <person name="Mehta A."/>
            <person name="Aluvathingal J."/>
            <person name="Nadendla S."/>
            <person name="Yan Y."/>
            <person name="Sichtig H."/>
        </authorList>
    </citation>
    <scope>NUCLEOTIDE SEQUENCE [LARGE SCALE GENOMIC DNA]</scope>
    <source>
        <strain evidence="1 2">FDAARGOS_1272</strain>
    </source>
</reference>
<dbReference type="GeneID" id="93130043"/>
<proteinExistence type="predicted"/>
<dbReference type="EMBL" id="CP069483">
    <property type="protein sequence ID" value="QRO80117.1"/>
    <property type="molecule type" value="Genomic_DNA"/>
</dbReference>
<dbReference type="RefSeq" id="WP_123806715.1">
    <property type="nucleotide sequence ID" value="NZ_CABVPR010000032.1"/>
</dbReference>
<dbReference type="AlphaFoldDB" id="A0A892IFZ8"/>
<accession>A0A892IFZ8</accession>
<organism evidence="1 2">
    <name type="scientific">Burkholderia dolosa</name>
    <dbReference type="NCBI Taxonomy" id="152500"/>
    <lineage>
        <taxon>Bacteria</taxon>
        <taxon>Pseudomonadati</taxon>
        <taxon>Pseudomonadota</taxon>
        <taxon>Betaproteobacteria</taxon>
        <taxon>Burkholderiales</taxon>
        <taxon>Burkholderiaceae</taxon>
        <taxon>Burkholderia</taxon>
        <taxon>Burkholderia cepacia complex</taxon>
    </lineage>
</organism>
<evidence type="ECO:0000313" key="1">
    <source>
        <dbReference type="EMBL" id="QRO80117.1"/>
    </source>
</evidence>
<sequence length="76" mass="7950">MNPQPMFIDVPSLAGLAGELYIAPRCAVVPRIGRIGRFDPKRTAVAAALVLGIVAAGRFVAREVGALHGGNAAERR</sequence>
<gene>
    <name evidence="1" type="ORF">I6K02_17350</name>
</gene>
<keyword evidence="2" id="KW-1185">Reference proteome</keyword>